<keyword evidence="2" id="KW-1185">Reference proteome</keyword>
<organism evidence="1 2">
    <name type="scientific">Desulfobacula phenolica</name>
    <dbReference type="NCBI Taxonomy" id="90732"/>
    <lineage>
        <taxon>Bacteria</taxon>
        <taxon>Pseudomonadati</taxon>
        <taxon>Thermodesulfobacteriota</taxon>
        <taxon>Desulfobacteria</taxon>
        <taxon>Desulfobacterales</taxon>
        <taxon>Desulfobacteraceae</taxon>
        <taxon>Desulfobacula</taxon>
    </lineage>
</organism>
<sequence length="46" mass="5341">MQIAEPEIFQKSPDYLLFLCLPEPDTSGSDSLHCTDIQEEQLWLKM</sequence>
<gene>
    <name evidence="1" type="ORF">SAMN04487931_11456</name>
</gene>
<dbReference type="Proteomes" id="UP000199608">
    <property type="component" value="Unassembled WGS sequence"/>
</dbReference>
<dbReference type="AlphaFoldDB" id="A0A1H2JQR7"/>
<evidence type="ECO:0000313" key="2">
    <source>
        <dbReference type="Proteomes" id="UP000199608"/>
    </source>
</evidence>
<protein>
    <submittedName>
        <fullName evidence="1">Uncharacterized protein</fullName>
    </submittedName>
</protein>
<reference evidence="2" key="1">
    <citation type="submission" date="2016-10" db="EMBL/GenBank/DDBJ databases">
        <authorList>
            <person name="Varghese N."/>
            <person name="Submissions S."/>
        </authorList>
    </citation>
    <scope>NUCLEOTIDE SEQUENCE [LARGE SCALE GENOMIC DNA]</scope>
    <source>
        <strain evidence="2">DSM 3384</strain>
    </source>
</reference>
<evidence type="ECO:0000313" key="1">
    <source>
        <dbReference type="EMBL" id="SDU58760.1"/>
    </source>
</evidence>
<dbReference type="EMBL" id="FNLL01000014">
    <property type="protein sequence ID" value="SDU58760.1"/>
    <property type="molecule type" value="Genomic_DNA"/>
</dbReference>
<name>A0A1H2JQR7_9BACT</name>
<proteinExistence type="predicted"/>
<accession>A0A1H2JQR7</accession>